<evidence type="ECO:0000256" key="1">
    <source>
        <dbReference type="SAM" id="Phobius"/>
    </source>
</evidence>
<comment type="caution">
    <text evidence="3">The sequence shown here is derived from an EMBL/GenBank/DDBJ whole genome shotgun (WGS) entry which is preliminary data.</text>
</comment>
<proteinExistence type="predicted"/>
<dbReference type="RefSeq" id="WP_137275635.1">
    <property type="nucleotide sequence ID" value="NZ_QKNX01000001.1"/>
</dbReference>
<dbReference type="Proteomes" id="UP000308037">
    <property type="component" value="Unassembled WGS sequence"/>
</dbReference>
<dbReference type="Pfam" id="PF09835">
    <property type="entry name" value="DUF2062"/>
    <property type="match status" value="1"/>
</dbReference>
<organism evidence="3 4">
    <name type="scientific">Natronomonas salsuginis</name>
    <dbReference type="NCBI Taxonomy" id="2217661"/>
    <lineage>
        <taxon>Archaea</taxon>
        <taxon>Methanobacteriati</taxon>
        <taxon>Methanobacteriota</taxon>
        <taxon>Stenosarchaea group</taxon>
        <taxon>Halobacteria</taxon>
        <taxon>Halobacteriales</taxon>
        <taxon>Natronomonadaceae</taxon>
        <taxon>Natronomonas</taxon>
    </lineage>
</organism>
<feature type="transmembrane region" description="Helical" evidence="1">
    <location>
        <begin position="118"/>
        <end position="141"/>
    </location>
</feature>
<keyword evidence="1" id="KW-1133">Transmembrane helix</keyword>
<dbReference type="InterPro" id="IPR018639">
    <property type="entry name" value="DUF2062"/>
</dbReference>
<name>A0A4U5JGH1_9EURY</name>
<feature type="transmembrane region" description="Helical" evidence="1">
    <location>
        <begin position="36"/>
        <end position="62"/>
    </location>
</feature>
<keyword evidence="4" id="KW-1185">Reference proteome</keyword>
<feature type="domain" description="DUF2062" evidence="2">
    <location>
        <begin position="27"/>
        <end position="152"/>
    </location>
</feature>
<sequence length="169" mass="18080">MDRLRAYVRSIRAELKGELEASLDGEYTPQQVAGSFALGVFITALPTLGTGFLLFVLIAYLFSGVSKLALFSSVIVLNPAVKWGVYGTSFWLGSVLLGPVDGVSRSELSLSLSAAPEVVARLLLGNLILAVLFTVAGYAAAYRLTAAYRRRSKEIGVVEGALGRVRNRP</sequence>
<evidence type="ECO:0000259" key="2">
    <source>
        <dbReference type="Pfam" id="PF09835"/>
    </source>
</evidence>
<protein>
    <submittedName>
        <fullName evidence="3">DUF2062 domain-containing protein</fullName>
    </submittedName>
</protein>
<dbReference type="EMBL" id="QKNX01000001">
    <property type="protein sequence ID" value="TKR28334.1"/>
    <property type="molecule type" value="Genomic_DNA"/>
</dbReference>
<gene>
    <name evidence="3" type="ORF">DM868_04520</name>
</gene>
<keyword evidence="1" id="KW-0812">Transmembrane</keyword>
<evidence type="ECO:0000313" key="3">
    <source>
        <dbReference type="EMBL" id="TKR28334.1"/>
    </source>
</evidence>
<dbReference type="AlphaFoldDB" id="A0A4U5JGH1"/>
<keyword evidence="1" id="KW-0472">Membrane</keyword>
<feature type="transmembrane region" description="Helical" evidence="1">
    <location>
        <begin position="74"/>
        <end position="98"/>
    </location>
</feature>
<reference evidence="3 4" key="1">
    <citation type="submission" date="2019-04" db="EMBL/GenBank/DDBJ databases">
        <title>Natronomonas sp. F20-122 a newhaloarchaeon isolated from a saline saltern of Isla Bacuta, Huelva, Spain.</title>
        <authorList>
            <person name="Duran-Viseras A."/>
            <person name="Sanchez-Porro C."/>
            <person name="Ventosa A."/>
        </authorList>
    </citation>
    <scope>NUCLEOTIDE SEQUENCE [LARGE SCALE GENOMIC DNA]</scope>
    <source>
        <strain evidence="3 4">F20-122</strain>
    </source>
</reference>
<dbReference type="PANTHER" id="PTHR40547">
    <property type="entry name" value="SLL0298 PROTEIN"/>
    <property type="match status" value="1"/>
</dbReference>
<dbReference type="OrthoDB" id="329979at2157"/>
<evidence type="ECO:0000313" key="4">
    <source>
        <dbReference type="Proteomes" id="UP000308037"/>
    </source>
</evidence>
<accession>A0A4U5JGH1</accession>
<dbReference type="PANTHER" id="PTHR40547:SF1">
    <property type="entry name" value="SLL0298 PROTEIN"/>
    <property type="match status" value="1"/>
</dbReference>